<dbReference type="RefSeq" id="WP_073514824.1">
    <property type="nucleotide sequence ID" value="NZ_MPJC01000001.1"/>
</dbReference>
<protein>
    <recommendedName>
        <fullName evidence="3">HEAT repeat domain-containing protein</fullName>
    </recommendedName>
</protein>
<evidence type="ECO:0008006" key="3">
    <source>
        <dbReference type="Google" id="ProtNLM"/>
    </source>
</evidence>
<dbReference type="EMBL" id="MPJC01000001">
    <property type="protein sequence ID" value="OKA24519.1"/>
    <property type="molecule type" value="Genomic_DNA"/>
</dbReference>
<accession>A0ABX3EBZ8</accession>
<name>A0ABX3EBZ8_9PSED</name>
<evidence type="ECO:0000313" key="1">
    <source>
        <dbReference type="EMBL" id="OKA24519.1"/>
    </source>
</evidence>
<organism evidence="1 2">
    <name type="scientific">Pseudomonas versuta</name>
    <dbReference type="NCBI Taxonomy" id="1788301"/>
    <lineage>
        <taxon>Bacteria</taxon>
        <taxon>Pseudomonadati</taxon>
        <taxon>Pseudomonadota</taxon>
        <taxon>Gammaproteobacteria</taxon>
        <taxon>Pseudomonadales</taxon>
        <taxon>Pseudomonadaceae</taxon>
        <taxon>Pseudomonas</taxon>
    </lineage>
</organism>
<dbReference type="SUPFAM" id="SSF48431">
    <property type="entry name" value="Lipovitellin-phosvitin complex, superhelical domain"/>
    <property type="match status" value="1"/>
</dbReference>
<comment type="caution">
    <text evidence="1">The sequence shown here is derived from an EMBL/GenBank/DDBJ whole genome shotgun (WGS) entry which is preliminary data.</text>
</comment>
<dbReference type="Proteomes" id="UP000186677">
    <property type="component" value="Unassembled WGS sequence"/>
</dbReference>
<keyword evidence="2" id="KW-1185">Reference proteome</keyword>
<dbReference type="InterPro" id="IPR011989">
    <property type="entry name" value="ARM-like"/>
</dbReference>
<reference evidence="1 2" key="1">
    <citation type="submission" date="2016-11" db="EMBL/GenBank/DDBJ databases">
        <title>Draft genome of Pseudomonas versuta A4R1.5.</title>
        <authorList>
            <person name="See-Too W.-S."/>
        </authorList>
    </citation>
    <scope>NUCLEOTIDE SEQUENCE [LARGE SCALE GENOMIC DNA]</scope>
    <source>
        <strain evidence="1 2">A4R1.5</strain>
    </source>
</reference>
<dbReference type="Gene3D" id="1.25.10.10">
    <property type="entry name" value="Leucine-rich Repeat Variant"/>
    <property type="match status" value="1"/>
</dbReference>
<proteinExistence type="predicted"/>
<gene>
    <name evidence="1" type="ORF">BOH73_01115</name>
</gene>
<dbReference type="Pfam" id="PF03130">
    <property type="entry name" value="HEAT_PBS"/>
    <property type="match status" value="1"/>
</dbReference>
<evidence type="ECO:0000313" key="2">
    <source>
        <dbReference type="Proteomes" id="UP000186677"/>
    </source>
</evidence>
<sequence>MSKTDAVDHLINIIEDTSKGCTLQMVAMEALGEAGGNQAIDYLIKYAGAATRSSSAHYAALKALGRASRNAE</sequence>
<dbReference type="InterPro" id="IPR011030">
    <property type="entry name" value="Lipovitellin_superhlx_dom"/>
</dbReference>
<dbReference type="InterPro" id="IPR004155">
    <property type="entry name" value="PBS_lyase_HEAT"/>
</dbReference>